<dbReference type="Proteomes" id="UP001403385">
    <property type="component" value="Unassembled WGS sequence"/>
</dbReference>
<dbReference type="AlphaFoldDB" id="A0AAW9RXX6"/>
<evidence type="ECO:0000256" key="1">
    <source>
        <dbReference type="SAM" id="Phobius"/>
    </source>
</evidence>
<evidence type="ECO:0000313" key="2">
    <source>
        <dbReference type="EMBL" id="MEN7548627.1"/>
    </source>
</evidence>
<evidence type="ECO:0008006" key="4">
    <source>
        <dbReference type="Google" id="ProtNLM"/>
    </source>
</evidence>
<dbReference type="Gene3D" id="1.25.40.10">
    <property type="entry name" value="Tetratricopeptide repeat domain"/>
    <property type="match status" value="1"/>
</dbReference>
<accession>A0AAW9RXX6</accession>
<dbReference type="RefSeq" id="WP_346821405.1">
    <property type="nucleotide sequence ID" value="NZ_JBDKWZ010000006.1"/>
</dbReference>
<protein>
    <recommendedName>
        <fullName evidence="4">Tetratricopeptide repeat protein</fullName>
    </recommendedName>
</protein>
<keyword evidence="3" id="KW-1185">Reference proteome</keyword>
<feature type="transmembrane region" description="Helical" evidence="1">
    <location>
        <begin position="84"/>
        <end position="106"/>
    </location>
</feature>
<keyword evidence="1" id="KW-1133">Transmembrane helix</keyword>
<dbReference type="InterPro" id="IPR011990">
    <property type="entry name" value="TPR-like_helical_dom_sf"/>
</dbReference>
<proteinExistence type="predicted"/>
<reference evidence="2 3" key="1">
    <citation type="submission" date="2024-04" db="EMBL/GenBank/DDBJ databases">
        <title>Novel genus in family Flammeovirgaceae.</title>
        <authorList>
            <person name="Nguyen T.H."/>
            <person name="Vuong T.Q."/>
            <person name="Le H."/>
            <person name="Kim S.-G."/>
        </authorList>
    </citation>
    <scope>NUCLEOTIDE SEQUENCE [LARGE SCALE GENOMIC DNA]</scope>
    <source>
        <strain evidence="2 3">JCM 23209</strain>
    </source>
</reference>
<dbReference type="EMBL" id="JBDKWZ010000006">
    <property type="protein sequence ID" value="MEN7548627.1"/>
    <property type="molecule type" value="Genomic_DNA"/>
</dbReference>
<comment type="caution">
    <text evidence="2">The sequence shown here is derived from an EMBL/GenBank/DDBJ whole genome shotgun (WGS) entry which is preliminary data.</text>
</comment>
<evidence type="ECO:0000313" key="3">
    <source>
        <dbReference type="Proteomes" id="UP001403385"/>
    </source>
</evidence>
<keyword evidence="1" id="KW-0812">Transmembrane</keyword>
<organism evidence="2 3">
    <name type="scientific">Rapidithrix thailandica</name>
    <dbReference type="NCBI Taxonomy" id="413964"/>
    <lineage>
        <taxon>Bacteria</taxon>
        <taxon>Pseudomonadati</taxon>
        <taxon>Bacteroidota</taxon>
        <taxon>Cytophagia</taxon>
        <taxon>Cytophagales</taxon>
        <taxon>Flammeovirgaceae</taxon>
        <taxon>Rapidithrix</taxon>
    </lineage>
</organism>
<sequence>MKDQFNFEQFEEIESYLAGSLSQSKKEYFEQQMKKNKTLHEETSAIHSAQQLIKDYCYEEEVKESFQKMLREQDVEKRIHFGYYYMRLAAVFIAGLIVASIGIQFATIHPQDLLSDLQPYEASVKRGDVTAEASMQAAYQEQDYKTCLKLYQNLEAPTLQAQMLSAQAHFNLHQTRQAVQQFQGLRASDHVFYSQIAEWYLAFAYLETGEIKEAKQIFDSIKQNPDHLMHSEYSTWMEWKLKLLHWKS</sequence>
<gene>
    <name evidence="2" type="ORF">AAG747_11945</name>
</gene>
<dbReference type="SUPFAM" id="SSF48452">
    <property type="entry name" value="TPR-like"/>
    <property type="match status" value="1"/>
</dbReference>
<keyword evidence="1" id="KW-0472">Membrane</keyword>
<name>A0AAW9RXX6_9BACT</name>